<dbReference type="AlphaFoldDB" id="A0A382QP47"/>
<gene>
    <name evidence="2" type="ORF">METZ01_LOCUS340127</name>
</gene>
<name>A0A382QP47_9ZZZZ</name>
<sequence>MVDLQTGLQNITAGQGLAITAVGMTIVFAALSMISLFIARLPGLLRLVAVVFPEAVAATP</sequence>
<feature type="transmembrane region" description="Helical" evidence="1">
    <location>
        <begin position="17"/>
        <end position="39"/>
    </location>
</feature>
<feature type="non-terminal residue" evidence="2">
    <location>
        <position position="60"/>
    </location>
</feature>
<keyword evidence="1" id="KW-1133">Transmembrane helix</keyword>
<evidence type="ECO:0000256" key="1">
    <source>
        <dbReference type="SAM" id="Phobius"/>
    </source>
</evidence>
<organism evidence="2">
    <name type="scientific">marine metagenome</name>
    <dbReference type="NCBI Taxonomy" id="408172"/>
    <lineage>
        <taxon>unclassified sequences</taxon>
        <taxon>metagenomes</taxon>
        <taxon>ecological metagenomes</taxon>
    </lineage>
</organism>
<evidence type="ECO:0000313" key="2">
    <source>
        <dbReference type="EMBL" id="SVC87273.1"/>
    </source>
</evidence>
<keyword evidence="1" id="KW-0812">Transmembrane</keyword>
<protein>
    <submittedName>
        <fullName evidence="2">Uncharacterized protein</fullName>
    </submittedName>
</protein>
<keyword evidence="1" id="KW-0472">Membrane</keyword>
<reference evidence="2" key="1">
    <citation type="submission" date="2018-05" db="EMBL/GenBank/DDBJ databases">
        <authorList>
            <person name="Lanie J.A."/>
            <person name="Ng W.-L."/>
            <person name="Kazmierczak K.M."/>
            <person name="Andrzejewski T.M."/>
            <person name="Davidsen T.M."/>
            <person name="Wayne K.J."/>
            <person name="Tettelin H."/>
            <person name="Glass J.I."/>
            <person name="Rusch D."/>
            <person name="Podicherti R."/>
            <person name="Tsui H.-C.T."/>
            <person name="Winkler M.E."/>
        </authorList>
    </citation>
    <scope>NUCLEOTIDE SEQUENCE</scope>
</reference>
<proteinExistence type="predicted"/>
<dbReference type="EMBL" id="UINC01115908">
    <property type="protein sequence ID" value="SVC87273.1"/>
    <property type="molecule type" value="Genomic_DNA"/>
</dbReference>
<accession>A0A382QP47</accession>